<dbReference type="EMBL" id="GBRH01264759">
    <property type="protein sequence ID" value="JAD33136.1"/>
    <property type="molecule type" value="Transcribed_RNA"/>
</dbReference>
<reference evidence="1" key="2">
    <citation type="journal article" date="2015" name="Data Brief">
        <title>Shoot transcriptome of the giant reed, Arundo donax.</title>
        <authorList>
            <person name="Barrero R.A."/>
            <person name="Guerrero F.D."/>
            <person name="Moolhuijzen P."/>
            <person name="Goolsby J.A."/>
            <person name="Tidwell J."/>
            <person name="Bellgard S.E."/>
            <person name="Bellgard M.I."/>
        </authorList>
    </citation>
    <scope>NUCLEOTIDE SEQUENCE</scope>
    <source>
        <tissue evidence="1">Shoot tissue taken approximately 20 cm above the soil surface</tissue>
    </source>
</reference>
<sequence>MQRMFPLPHTKRKSNSINLEMEACLPALPHTEPNRCQFAKC</sequence>
<dbReference type="AlphaFoldDB" id="A0A0A8Z2Y4"/>
<accession>A0A0A8Z2Y4</accession>
<reference evidence="1" key="1">
    <citation type="submission" date="2014-09" db="EMBL/GenBank/DDBJ databases">
        <authorList>
            <person name="Magalhaes I.L.F."/>
            <person name="Oliveira U."/>
            <person name="Santos F.R."/>
            <person name="Vidigal T.H.D.A."/>
            <person name="Brescovit A.D."/>
            <person name="Santos A.J."/>
        </authorList>
    </citation>
    <scope>NUCLEOTIDE SEQUENCE</scope>
    <source>
        <tissue evidence="1">Shoot tissue taken approximately 20 cm above the soil surface</tissue>
    </source>
</reference>
<proteinExistence type="predicted"/>
<protein>
    <submittedName>
        <fullName evidence="1">Uncharacterized protein</fullName>
    </submittedName>
</protein>
<organism evidence="1">
    <name type="scientific">Arundo donax</name>
    <name type="common">Giant reed</name>
    <name type="synonym">Donax arundinaceus</name>
    <dbReference type="NCBI Taxonomy" id="35708"/>
    <lineage>
        <taxon>Eukaryota</taxon>
        <taxon>Viridiplantae</taxon>
        <taxon>Streptophyta</taxon>
        <taxon>Embryophyta</taxon>
        <taxon>Tracheophyta</taxon>
        <taxon>Spermatophyta</taxon>
        <taxon>Magnoliopsida</taxon>
        <taxon>Liliopsida</taxon>
        <taxon>Poales</taxon>
        <taxon>Poaceae</taxon>
        <taxon>PACMAD clade</taxon>
        <taxon>Arundinoideae</taxon>
        <taxon>Arundineae</taxon>
        <taxon>Arundo</taxon>
    </lineage>
</organism>
<evidence type="ECO:0000313" key="1">
    <source>
        <dbReference type="EMBL" id="JAD33136.1"/>
    </source>
</evidence>
<name>A0A0A8Z2Y4_ARUDO</name>